<dbReference type="SMART" id="SM00387">
    <property type="entry name" value="HATPase_c"/>
    <property type="match status" value="1"/>
</dbReference>
<dbReference type="InterPro" id="IPR013656">
    <property type="entry name" value="PAS_4"/>
</dbReference>
<dbReference type="Pfam" id="PF02518">
    <property type="entry name" value="HATPase_c"/>
    <property type="match status" value="1"/>
</dbReference>
<dbReference type="PROSITE" id="PS50113">
    <property type="entry name" value="PAC"/>
    <property type="match status" value="1"/>
</dbReference>
<evidence type="ECO:0000256" key="1">
    <source>
        <dbReference type="ARBA" id="ARBA00000085"/>
    </source>
</evidence>
<keyword evidence="4" id="KW-0808">Transferase</keyword>
<keyword evidence="6" id="KW-0418">Kinase</keyword>
<dbReference type="InterPro" id="IPR004358">
    <property type="entry name" value="Sig_transdc_His_kin-like_C"/>
</dbReference>
<dbReference type="Pfam" id="PF08448">
    <property type="entry name" value="PAS_4"/>
    <property type="match status" value="1"/>
</dbReference>
<keyword evidence="17" id="KW-1185">Reference proteome</keyword>
<keyword evidence="8" id="KW-0902">Two-component regulatory system</keyword>
<evidence type="ECO:0000256" key="10">
    <source>
        <dbReference type="ARBA" id="ARBA00068150"/>
    </source>
</evidence>
<name>A0A1M7YC74_9BACT</name>
<evidence type="ECO:0000256" key="5">
    <source>
        <dbReference type="ARBA" id="ARBA00022741"/>
    </source>
</evidence>
<dbReference type="EMBL" id="FRFE01000017">
    <property type="protein sequence ID" value="SHO50237.1"/>
    <property type="molecule type" value="Genomic_DNA"/>
</dbReference>
<dbReference type="FunFam" id="1.10.287.130:FF:000002">
    <property type="entry name" value="Two-component osmosensing histidine kinase"/>
    <property type="match status" value="1"/>
</dbReference>
<sequence length="663" mass="73073">MKIFAALLALTGACILLYSIHLILKVYALAPESQRRRWSLLTALMGCFVLGYLGFVVIIVTGVVFPVELLVGGVFLGGALFVVVVLMLSKATITELYHLNNGLESAVRKRTAELEASNSSLQKSQIDIKEQKRFLENVLNSLGHPFYVINVHDYSIALANAASGFGDLNSGQATTCHRLTHNSDTPCDCADHPCPLELIKETGKPVKVEHVHFDHLGQPKDVEIHSYPIFDERGKLVQTIEYVHDVTVRKTSEREMLKARREAERANMAKSEFLANMSHEVRTPMNAIIGMTSLALSTDLTSMQRHYLMTVRDSSELLLNIINDILDFSKIEAGKLELDQRPFHLGTVLNNILRSLKLKASEKKVALILSYDPVDPAGYFLGDDLRLSQILINLVGNAIKFTKEGEVSLICEEAMRNGVAEISFFVSDTGIGIHSDAQTRIFNIFSQADSSITRSYGGTGLGLAISQRLVQMMGGDIRLTSVEGRGATFYFTLPFSVVEKKDLPAKNITNGAPVVCALNILLVDDIATNRDLAMMLLENDGHAVTCVESGAEAFEALAEHHFDCVLLDIQMPEMDGFQVTELIRSAENDVSPDFGEHQSRFAKAAARLQGGHMPLIAMTAHAMSGDRERCLQAGMDGYISKPFQLDEIRCQLNMLCKRGQEAI</sequence>
<keyword evidence="5" id="KW-0547">Nucleotide-binding</keyword>
<reference evidence="16 17" key="1">
    <citation type="submission" date="2016-12" db="EMBL/GenBank/DDBJ databases">
        <authorList>
            <person name="Song W.-J."/>
            <person name="Kurnit D.M."/>
        </authorList>
    </citation>
    <scope>NUCLEOTIDE SEQUENCE [LARGE SCALE GENOMIC DNA]</scope>
    <source>
        <strain evidence="16 17">DSM 18488</strain>
    </source>
</reference>
<dbReference type="Gene3D" id="1.10.287.130">
    <property type="match status" value="1"/>
</dbReference>
<dbReference type="FunFam" id="3.30.565.10:FF:000010">
    <property type="entry name" value="Sensor histidine kinase RcsC"/>
    <property type="match status" value="1"/>
</dbReference>
<comment type="catalytic activity">
    <reaction evidence="1">
        <text>ATP + protein L-histidine = ADP + protein N-phospho-L-histidine.</text>
        <dbReference type="EC" id="2.7.13.3"/>
    </reaction>
</comment>
<dbReference type="SUPFAM" id="SSF52172">
    <property type="entry name" value="CheY-like"/>
    <property type="match status" value="1"/>
</dbReference>
<evidence type="ECO:0000259" key="15">
    <source>
        <dbReference type="PROSITE" id="PS50113"/>
    </source>
</evidence>
<accession>A0A1M7YC74</accession>
<dbReference type="CDD" id="cd17546">
    <property type="entry name" value="REC_hyHK_CKI1_RcsC-like"/>
    <property type="match status" value="1"/>
</dbReference>
<evidence type="ECO:0000256" key="3">
    <source>
        <dbReference type="ARBA" id="ARBA00022553"/>
    </source>
</evidence>
<keyword evidence="12" id="KW-0812">Transmembrane</keyword>
<dbReference type="SMART" id="SM00388">
    <property type="entry name" value="HisKA"/>
    <property type="match status" value="1"/>
</dbReference>
<evidence type="ECO:0000256" key="9">
    <source>
        <dbReference type="ARBA" id="ARBA00064003"/>
    </source>
</evidence>
<feature type="transmembrane region" description="Helical" evidence="12">
    <location>
        <begin position="69"/>
        <end position="88"/>
    </location>
</feature>
<dbReference type="SMART" id="SM00448">
    <property type="entry name" value="REC"/>
    <property type="match status" value="1"/>
</dbReference>
<gene>
    <name evidence="16" type="ORF">SAMN02745220_03326</name>
</gene>
<evidence type="ECO:0000256" key="2">
    <source>
        <dbReference type="ARBA" id="ARBA00012438"/>
    </source>
</evidence>
<evidence type="ECO:0000313" key="17">
    <source>
        <dbReference type="Proteomes" id="UP000184603"/>
    </source>
</evidence>
<dbReference type="Pfam" id="PF00512">
    <property type="entry name" value="HisKA"/>
    <property type="match status" value="1"/>
</dbReference>
<feature type="domain" description="Response regulatory" evidence="14">
    <location>
        <begin position="519"/>
        <end position="656"/>
    </location>
</feature>
<evidence type="ECO:0000256" key="7">
    <source>
        <dbReference type="ARBA" id="ARBA00022840"/>
    </source>
</evidence>
<feature type="transmembrane region" description="Helical" evidence="12">
    <location>
        <begin position="40"/>
        <end position="63"/>
    </location>
</feature>
<keyword evidence="3 11" id="KW-0597">Phosphoprotein</keyword>
<evidence type="ECO:0000256" key="12">
    <source>
        <dbReference type="SAM" id="Phobius"/>
    </source>
</evidence>
<dbReference type="InterPro" id="IPR003594">
    <property type="entry name" value="HATPase_dom"/>
</dbReference>
<dbReference type="CDD" id="cd00082">
    <property type="entry name" value="HisKA"/>
    <property type="match status" value="1"/>
</dbReference>
<dbReference type="Gene3D" id="3.30.565.10">
    <property type="entry name" value="Histidine kinase-like ATPase, C-terminal domain"/>
    <property type="match status" value="1"/>
</dbReference>
<dbReference type="InterPro" id="IPR035965">
    <property type="entry name" value="PAS-like_dom_sf"/>
</dbReference>
<dbReference type="Gene3D" id="3.40.50.2300">
    <property type="match status" value="1"/>
</dbReference>
<dbReference type="GO" id="GO:0005524">
    <property type="term" value="F:ATP binding"/>
    <property type="evidence" value="ECO:0007669"/>
    <property type="project" value="UniProtKB-KW"/>
</dbReference>
<dbReference type="InterPro" id="IPR036097">
    <property type="entry name" value="HisK_dim/P_sf"/>
</dbReference>
<proteinExistence type="predicted"/>
<dbReference type="Pfam" id="PF00072">
    <property type="entry name" value="Response_reg"/>
    <property type="match status" value="2"/>
</dbReference>
<dbReference type="CDD" id="cd16922">
    <property type="entry name" value="HATPase_EvgS-ArcB-TorS-like"/>
    <property type="match status" value="1"/>
</dbReference>
<dbReference type="InterPro" id="IPR011006">
    <property type="entry name" value="CheY-like_superfamily"/>
</dbReference>
<dbReference type="InterPro" id="IPR003661">
    <property type="entry name" value="HisK_dim/P_dom"/>
</dbReference>
<protein>
    <recommendedName>
        <fullName evidence="10">Sensory/regulatory protein RpfC</fullName>
        <ecNumber evidence="2">2.7.13.3</ecNumber>
    </recommendedName>
</protein>
<dbReference type="STRING" id="1121416.SAMN02745220_03326"/>
<dbReference type="GO" id="GO:0000155">
    <property type="term" value="F:phosphorelay sensor kinase activity"/>
    <property type="evidence" value="ECO:0007669"/>
    <property type="project" value="InterPro"/>
</dbReference>
<dbReference type="InterPro" id="IPR000700">
    <property type="entry name" value="PAS-assoc_C"/>
</dbReference>
<dbReference type="SUPFAM" id="SSF55785">
    <property type="entry name" value="PYP-like sensor domain (PAS domain)"/>
    <property type="match status" value="1"/>
</dbReference>
<evidence type="ECO:0000259" key="14">
    <source>
        <dbReference type="PROSITE" id="PS50110"/>
    </source>
</evidence>
<evidence type="ECO:0000256" key="8">
    <source>
        <dbReference type="ARBA" id="ARBA00023012"/>
    </source>
</evidence>
<feature type="transmembrane region" description="Helical" evidence="12">
    <location>
        <begin position="6"/>
        <end position="28"/>
    </location>
</feature>
<dbReference type="InterPro" id="IPR036890">
    <property type="entry name" value="HATPase_C_sf"/>
</dbReference>
<dbReference type="InterPro" id="IPR005467">
    <property type="entry name" value="His_kinase_dom"/>
</dbReference>
<dbReference type="Proteomes" id="UP000184603">
    <property type="component" value="Unassembled WGS sequence"/>
</dbReference>
<dbReference type="EC" id="2.7.13.3" evidence="2"/>
<feature type="domain" description="Histidine kinase" evidence="13">
    <location>
        <begin position="276"/>
        <end position="497"/>
    </location>
</feature>
<dbReference type="PANTHER" id="PTHR45339:SF1">
    <property type="entry name" value="HYBRID SIGNAL TRANSDUCTION HISTIDINE KINASE J"/>
    <property type="match status" value="1"/>
</dbReference>
<dbReference type="Gene3D" id="3.30.450.20">
    <property type="entry name" value="PAS domain"/>
    <property type="match status" value="1"/>
</dbReference>
<feature type="domain" description="PAC" evidence="15">
    <location>
        <begin position="204"/>
        <end position="258"/>
    </location>
</feature>
<evidence type="ECO:0000256" key="6">
    <source>
        <dbReference type="ARBA" id="ARBA00022777"/>
    </source>
</evidence>
<evidence type="ECO:0000256" key="4">
    <source>
        <dbReference type="ARBA" id="ARBA00022679"/>
    </source>
</evidence>
<dbReference type="SUPFAM" id="SSF47384">
    <property type="entry name" value="Homodimeric domain of signal transducing histidine kinase"/>
    <property type="match status" value="1"/>
</dbReference>
<evidence type="ECO:0000256" key="11">
    <source>
        <dbReference type="PROSITE-ProRule" id="PRU00169"/>
    </source>
</evidence>
<dbReference type="InterPro" id="IPR001789">
    <property type="entry name" value="Sig_transdc_resp-reg_receiver"/>
</dbReference>
<keyword evidence="12" id="KW-1133">Transmembrane helix</keyword>
<organism evidence="16 17">
    <name type="scientific">Desulfopila aestuarii DSM 18488</name>
    <dbReference type="NCBI Taxonomy" id="1121416"/>
    <lineage>
        <taxon>Bacteria</taxon>
        <taxon>Pseudomonadati</taxon>
        <taxon>Thermodesulfobacteriota</taxon>
        <taxon>Desulfobulbia</taxon>
        <taxon>Desulfobulbales</taxon>
        <taxon>Desulfocapsaceae</taxon>
        <taxon>Desulfopila</taxon>
    </lineage>
</organism>
<keyword evidence="12" id="KW-0472">Membrane</keyword>
<feature type="modified residue" description="4-aspartylphosphate" evidence="11">
    <location>
        <position position="568"/>
    </location>
</feature>
<dbReference type="PROSITE" id="PS50110">
    <property type="entry name" value="RESPONSE_REGULATORY"/>
    <property type="match status" value="1"/>
</dbReference>
<keyword evidence="7" id="KW-0067">ATP-binding</keyword>
<dbReference type="SUPFAM" id="SSF55874">
    <property type="entry name" value="ATPase domain of HSP90 chaperone/DNA topoisomerase II/histidine kinase"/>
    <property type="match status" value="1"/>
</dbReference>
<dbReference type="PRINTS" id="PR00344">
    <property type="entry name" value="BCTRLSENSOR"/>
</dbReference>
<dbReference type="RefSeq" id="WP_084554087.1">
    <property type="nucleotide sequence ID" value="NZ_FRFE01000017.1"/>
</dbReference>
<comment type="subunit">
    <text evidence="9">At low DSF concentrations, interacts with RpfF.</text>
</comment>
<dbReference type="PANTHER" id="PTHR45339">
    <property type="entry name" value="HYBRID SIGNAL TRANSDUCTION HISTIDINE KINASE J"/>
    <property type="match status" value="1"/>
</dbReference>
<dbReference type="PROSITE" id="PS50109">
    <property type="entry name" value="HIS_KIN"/>
    <property type="match status" value="1"/>
</dbReference>
<evidence type="ECO:0000313" key="16">
    <source>
        <dbReference type="EMBL" id="SHO50237.1"/>
    </source>
</evidence>
<dbReference type="AlphaFoldDB" id="A0A1M7YC74"/>
<dbReference type="OrthoDB" id="5291616at2"/>
<evidence type="ECO:0000259" key="13">
    <source>
        <dbReference type="PROSITE" id="PS50109"/>
    </source>
</evidence>